<evidence type="ECO:0000313" key="2">
    <source>
        <dbReference type="EMBL" id="RKO95809.1"/>
    </source>
</evidence>
<dbReference type="Proteomes" id="UP000268535">
    <property type="component" value="Unassembled WGS sequence"/>
</dbReference>
<evidence type="ECO:0000313" key="3">
    <source>
        <dbReference type="Proteomes" id="UP000268535"/>
    </source>
</evidence>
<dbReference type="AlphaFoldDB" id="A0A4P9WRL2"/>
<reference evidence="3" key="1">
    <citation type="journal article" date="2018" name="Nat. Microbiol.">
        <title>Leveraging single-cell genomics to expand the fungal tree of life.</title>
        <authorList>
            <person name="Ahrendt S.R."/>
            <person name="Quandt C.A."/>
            <person name="Ciobanu D."/>
            <person name="Clum A."/>
            <person name="Salamov A."/>
            <person name="Andreopoulos B."/>
            <person name="Cheng J.F."/>
            <person name="Woyke T."/>
            <person name="Pelin A."/>
            <person name="Henrissat B."/>
            <person name="Reynolds N.K."/>
            <person name="Benny G.L."/>
            <person name="Smith M.E."/>
            <person name="James T.Y."/>
            <person name="Grigoriev I.V."/>
        </authorList>
    </citation>
    <scope>NUCLEOTIDE SEQUENCE [LARGE SCALE GENOMIC DNA]</scope>
    <source>
        <strain evidence="3">ATCC 52028</strain>
    </source>
</reference>
<feature type="region of interest" description="Disordered" evidence="1">
    <location>
        <begin position="208"/>
        <end position="240"/>
    </location>
</feature>
<protein>
    <recommendedName>
        <fullName evidence="4">Retrotransposon gag domain-containing protein</fullName>
    </recommendedName>
</protein>
<gene>
    <name evidence="2" type="ORF">CAUPRSCDRAFT_12489</name>
</gene>
<organism evidence="2 3">
    <name type="scientific">Caulochytrium protostelioides</name>
    <dbReference type="NCBI Taxonomy" id="1555241"/>
    <lineage>
        <taxon>Eukaryota</taxon>
        <taxon>Fungi</taxon>
        <taxon>Fungi incertae sedis</taxon>
        <taxon>Chytridiomycota</taxon>
        <taxon>Chytridiomycota incertae sedis</taxon>
        <taxon>Chytridiomycetes</taxon>
        <taxon>Caulochytriales</taxon>
        <taxon>Caulochytriaceae</taxon>
        <taxon>Caulochytrium</taxon>
    </lineage>
</organism>
<evidence type="ECO:0008006" key="4">
    <source>
        <dbReference type="Google" id="ProtNLM"/>
    </source>
</evidence>
<proteinExistence type="predicted"/>
<sequence length="260" mass="29371">MHEEASDSECSAHVAAQQYAAVSAAPRTFRRPPRVPFDGDFKSSKVWKRKFDILLRGWPDDAKLQAVLESFEGAAKVWLDHIIETTDDLSFANIWKKIDSQWQDVQALPTLNLVEDMKRNQQKTGESVDTYAQRLQLYLAQEAGESEGDLSKPFFAKLFLSGLLAPIREKTRDLLLSADLAASYSDFVPVARKAQFIVGSFKEFQPTRRPFDGGPYKPQTAANSFGHPVTNGTRDPVDDLSNKFKDQITQQGCQRRLPYR</sequence>
<name>A0A4P9WRL2_9FUNG</name>
<dbReference type="EMBL" id="ML010876">
    <property type="protein sequence ID" value="RKO95809.1"/>
    <property type="molecule type" value="Genomic_DNA"/>
</dbReference>
<accession>A0A4P9WRL2</accession>
<evidence type="ECO:0000256" key="1">
    <source>
        <dbReference type="SAM" id="MobiDB-lite"/>
    </source>
</evidence>